<gene>
    <name evidence="1" type="ORF">DI551_07170</name>
</gene>
<accession>A0A2W5MWA0</accession>
<evidence type="ECO:0000313" key="2">
    <source>
        <dbReference type="Proteomes" id="UP000249417"/>
    </source>
</evidence>
<dbReference type="AlphaFoldDB" id="A0A2W5MWA0"/>
<dbReference type="Proteomes" id="UP000249417">
    <property type="component" value="Unassembled WGS sequence"/>
</dbReference>
<organism evidence="1 2">
    <name type="scientific">Micavibrio aeruginosavorus</name>
    <dbReference type="NCBI Taxonomy" id="349221"/>
    <lineage>
        <taxon>Bacteria</taxon>
        <taxon>Pseudomonadati</taxon>
        <taxon>Bdellovibrionota</taxon>
        <taxon>Bdellovibrionia</taxon>
        <taxon>Bdellovibrionales</taxon>
        <taxon>Pseudobdellovibrionaceae</taxon>
        <taxon>Micavibrio</taxon>
    </lineage>
</organism>
<reference evidence="1 2" key="1">
    <citation type="submission" date="2017-08" db="EMBL/GenBank/DDBJ databases">
        <title>Infants hospitalized years apart are colonized by the same room-sourced microbial strains.</title>
        <authorList>
            <person name="Brooks B."/>
            <person name="Olm M.R."/>
            <person name="Firek B.A."/>
            <person name="Baker R."/>
            <person name="Thomas B.C."/>
            <person name="Morowitz M.J."/>
            <person name="Banfield J.F."/>
        </authorList>
    </citation>
    <scope>NUCLEOTIDE SEQUENCE [LARGE SCALE GENOMIC DNA]</scope>
    <source>
        <strain evidence="1">S2_005_002_R2_29</strain>
    </source>
</reference>
<dbReference type="EMBL" id="QFQB01000047">
    <property type="protein sequence ID" value="PZQ45492.1"/>
    <property type="molecule type" value="Genomic_DNA"/>
</dbReference>
<name>A0A2W5MWA0_9BACT</name>
<proteinExistence type="predicted"/>
<comment type="caution">
    <text evidence="1">The sequence shown here is derived from an EMBL/GenBank/DDBJ whole genome shotgun (WGS) entry which is preliminary data.</text>
</comment>
<protein>
    <submittedName>
        <fullName evidence="1">Uncharacterized protein</fullName>
    </submittedName>
</protein>
<sequence>MTTMTQSLAVSPVAWSQLSELDEELAALDDTDLECMREVRDVLLKYGKVDRFALELAHKNFEMEDDEILIEYTNPETREQFFRPEKWVNVPDAIPTSWILKDMEPAANTLSVVQGPNKGIIA</sequence>
<evidence type="ECO:0000313" key="1">
    <source>
        <dbReference type="EMBL" id="PZQ45492.1"/>
    </source>
</evidence>